<proteinExistence type="predicted"/>
<organism evidence="1 2">
    <name type="scientific">Bonamia ostreae</name>
    <dbReference type="NCBI Taxonomy" id="126728"/>
    <lineage>
        <taxon>Eukaryota</taxon>
        <taxon>Sar</taxon>
        <taxon>Rhizaria</taxon>
        <taxon>Endomyxa</taxon>
        <taxon>Ascetosporea</taxon>
        <taxon>Haplosporida</taxon>
        <taxon>Bonamia</taxon>
    </lineage>
</organism>
<accession>A0ABV2AVI2</accession>
<sequence length="170" mass="20008">MRLAKSMISKLFLQNLVKSKTANFLFLHFRRGKINFAAVPRNESSIINANYFLQLCRNGQQNELNKLFSDQKNIRKYLVAIDRYYKSISYAQRIFIAIATNIELIYKCEKKLIAKIAKNNLNYMLRYIYCVSIVEYLLMRAKGEEDYSFYAEMLLTDFSKNLCSEFGPNL</sequence>
<feature type="non-terminal residue" evidence="1">
    <location>
        <position position="170"/>
    </location>
</feature>
<reference evidence="1 2" key="1">
    <citation type="journal article" date="2024" name="BMC Biol.">
        <title>Comparative genomics of Ascetosporea gives new insight into the evolutionary basis for animal parasitism in Rhizaria.</title>
        <authorList>
            <person name="Hiltunen Thoren M."/>
            <person name="Onut-Brannstrom I."/>
            <person name="Alfjorden A."/>
            <person name="Peckova H."/>
            <person name="Swords F."/>
            <person name="Hooper C."/>
            <person name="Holzer A.S."/>
            <person name="Bass D."/>
            <person name="Burki F."/>
        </authorList>
    </citation>
    <scope>NUCLEOTIDE SEQUENCE [LARGE SCALE GENOMIC DNA]</scope>
    <source>
        <strain evidence="1">20-A016</strain>
    </source>
</reference>
<evidence type="ECO:0000313" key="2">
    <source>
        <dbReference type="Proteomes" id="UP001439008"/>
    </source>
</evidence>
<evidence type="ECO:0000313" key="1">
    <source>
        <dbReference type="EMBL" id="MES1923474.1"/>
    </source>
</evidence>
<dbReference type="EMBL" id="JBDODL010006360">
    <property type="protein sequence ID" value="MES1923474.1"/>
    <property type="molecule type" value="Genomic_DNA"/>
</dbReference>
<keyword evidence="2" id="KW-1185">Reference proteome</keyword>
<protein>
    <submittedName>
        <fullName evidence="1">Uncharacterized protein</fullName>
    </submittedName>
</protein>
<dbReference type="Proteomes" id="UP001439008">
    <property type="component" value="Unassembled WGS sequence"/>
</dbReference>
<gene>
    <name evidence="1" type="ORF">MHBO_005051</name>
</gene>
<name>A0ABV2AVI2_9EUKA</name>
<comment type="caution">
    <text evidence="1">The sequence shown here is derived from an EMBL/GenBank/DDBJ whole genome shotgun (WGS) entry which is preliminary data.</text>
</comment>